<protein>
    <recommendedName>
        <fullName evidence="2">Response regulatory domain-containing protein</fullName>
    </recommendedName>
</protein>
<evidence type="ECO:0000313" key="3">
    <source>
        <dbReference type="EMBL" id="PVM77520.1"/>
    </source>
</evidence>
<dbReference type="InterPro" id="IPR001789">
    <property type="entry name" value="Sig_transdc_resp-reg_receiver"/>
</dbReference>
<dbReference type="AlphaFoldDB" id="A0A2T9J7K9"/>
<dbReference type="GO" id="GO:0000160">
    <property type="term" value="P:phosphorelay signal transduction system"/>
    <property type="evidence" value="ECO:0007669"/>
    <property type="project" value="InterPro"/>
</dbReference>
<feature type="modified residue" description="4-aspartylphosphate" evidence="1">
    <location>
        <position position="56"/>
    </location>
</feature>
<dbReference type="Gene3D" id="3.40.50.2300">
    <property type="match status" value="1"/>
</dbReference>
<dbReference type="InterPro" id="IPR011006">
    <property type="entry name" value="CheY-like_superfamily"/>
</dbReference>
<dbReference type="PROSITE" id="PS50110">
    <property type="entry name" value="RESPONSE_REGULATORY"/>
    <property type="match status" value="1"/>
</dbReference>
<sequence length="132" mass="14172">MVMPSRPLVWVLERDSAVAASLIFALRLEGFDVEVQSGPEALGRAGRAHPDCLLVDADYPAVSPVGLLSRIRAKGYAGPAIFTATNPKRHLHAEIRASGAMLLEKPWTGDGLVSEICALLKRERSVDDAKAV</sequence>
<dbReference type="RefSeq" id="WP_116568728.1">
    <property type="nucleotide sequence ID" value="NZ_QDKP01000049.1"/>
</dbReference>
<organism evidence="3 4">
    <name type="scientific">Caulobacter radicis</name>
    <dbReference type="NCBI Taxonomy" id="2172650"/>
    <lineage>
        <taxon>Bacteria</taxon>
        <taxon>Pseudomonadati</taxon>
        <taxon>Pseudomonadota</taxon>
        <taxon>Alphaproteobacteria</taxon>
        <taxon>Caulobacterales</taxon>
        <taxon>Caulobacteraceae</taxon>
        <taxon>Caulobacter</taxon>
    </lineage>
</organism>
<reference evidence="3 4" key="1">
    <citation type="submission" date="2018-04" db="EMBL/GenBank/DDBJ databases">
        <title>The genome sequence of Caulobacter sp. 736.</title>
        <authorList>
            <person name="Gao J."/>
            <person name="Sun J."/>
        </authorList>
    </citation>
    <scope>NUCLEOTIDE SEQUENCE [LARGE SCALE GENOMIC DNA]</scope>
    <source>
        <strain evidence="3 4">736</strain>
    </source>
</reference>
<evidence type="ECO:0000256" key="1">
    <source>
        <dbReference type="PROSITE-ProRule" id="PRU00169"/>
    </source>
</evidence>
<feature type="domain" description="Response regulatory" evidence="2">
    <location>
        <begin position="8"/>
        <end position="120"/>
    </location>
</feature>
<proteinExistence type="predicted"/>
<comment type="caution">
    <text evidence="3">The sequence shown here is derived from an EMBL/GenBank/DDBJ whole genome shotgun (WGS) entry which is preliminary data.</text>
</comment>
<dbReference type="SUPFAM" id="SSF52172">
    <property type="entry name" value="CheY-like"/>
    <property type="match status" value="1"/>
</dbReference>
<dbReference type="Pfam" id="PF00072">
    <property type="entry name" value="Response_reg"/>
    <property type="match status" value="1"/>
</dbReference>
<keyword evidence="4" id="KW-1185">Reference proteome</keyword>
<dbReference type="Proteomes" id="UP000244913">
    <property type="component" value="Unassembled WGS sequence"/>
</dbReference>
<evidence type="ECO:0000313" key="4">
    <source>
        <dbReference type="Proteomes" id="UP000244913"/>
    </source>
</evidence>
<keyword evidence="1" id="KW-0597">Phosphoprotein</keyword>
<evidence type="ECO:0000259" key="2">
    <source>
        <dbReference type="PROSITE" id="PS50110"/>
    </source>
</evidence>
<dbReference type="EMBL" id="QDKP01000049">
    <property type="protein sequence ID" value="PVM77520.1"/>
    <property type="molecule type" value="Genomic_DNA"/>
</dbReference>
<gene>
    <name evidence="3" type="ORF">DDF65_16480</name>
</gene>
<accession>A0A2T9J7K9</accession>
<name>A0A2T9J7K9_9CAUL</name>